<proteinExistence type="predicted"/>
<reference evidence="4 5" key="1">
    <citation type="submission" date="2023-12" db="EMBL/GenBank/DDBJ databases">
        <title>Friends and Foes: Symbiotic and Algicidal bacterial influence on Karenia brevis blooms.</title>
        <authorList>
            <person name="Fei C."/>
            <person name="Mohamed A.R."/>
            <person name="Booker A."/>
            <person name="Arshad M."/>
            <person name="Klass S."/>
            <person name="Ahn S."/>
            <person name="Gilbert P.M."/>
            <person name="Heil C.A."/>
            <person name="Martinez J.M."/>
            <person name="Amin S.A."/>
        </authorList>
    </citation>
    <scope>NUCLEOTIDE SEQUENCE [LARGE SCALE GENOMIC DNA]</scope>
    <source>
        <strain evidence="4 5">CE15</strain>
    </source>
</reference>
<keyword evidence="2" id="KW-0732">Signal</keyword>
<evidence type="ECO:0000259" key="3">
    <source>
        <dbReference type="Pfam" id="PF00326"/>
    </source>
</evidence>
<evidence type="ECO:0000256" key="1">
    <source>
        <dbReference type="ARBA" id="ARBA00022801"/>
    </source>
</evidence>
<protein>
    <submittedName>
        <fullName evidence="4">Prolyl oligopeptidase family serine peptidase</fullName>
    </submittedName>
</protein>
<dbReference type="SUPFAM" id="SSF82171">
    <property type="entry name" value="DPP6 N-terminal domain-like"/>
    <property type="match status" value="1"/>
</dbReference>
<keyword evidence="1" id="KW-0378">Hydrolase</keyword>
<dbReference type="PANTHER" id="PTHR42776:SF27">
    <property type="entry name" value="DIPEPTIDYL PEPTIDASE FAMILY MEMBER 6"/>
    <property type="match status" value="1"/>
</dbReference>
<dbReference type="EMBL" id="JBAWKS010000001">
    <property type="protein sequence ID" value="MEI4550597.1"/>
    <property type="molecule type" value="Genomic_DNA"/>
</dbReference>
<dbReference type="InterPro" id="IPR029058">
    <property type="entry name" value="AB_hydrolase_fold"/>
</dbReference>
<dbReference type="Gene3D" id="3.40.50.1820">
    <property type="entry name" value="alpha/beta hydrolase"/>
    <property type="match status" value="1"/>
</dbReference>
<sequence>MTKIILALGVLAASLAYPTNSSASELANSSNVTLEAFTMMPMIRSVSVSPDGKKVAILRATTKNGDYVIEIRDPFNLKKEPVVLGASKMMVSSVGFLNNEKIGVSFRQILEDGNSKRWVNEFAITDADGKGKWVIPSNNKRLGFFQIFDLLPKEDNTVLALTDVNDNRIPDVVRYNLDNGSFKTVMRGNTEITGGFVADADGDIRAARGFDRATNSIELFARRKGSTNWKKIKTISPKSRESYDFLGFSKESPNDMYISANLGQDKTGIYTFNIETGEISERLFGLKSVDAGSIIQNKWGSLLGYSYTTNWPKRYFTDPNEDALYQSLEGLFPRKFVNITSRSNSDDVLVVQTSSNKDPGTFYIITNKQKLDKIGGRLPLLTEDKLADVKYISYSARDGRKIRAYVTTPNTKGPHPAIVLPHGGPWVRDTIIFDEWAQLLAANGYVVIQPNYRGSTGYGLEHWVAGDNNWGLKMQDDLDDAAMYLVEKGYTTIDKLAMFGWSYGGYAAFAASMREKNIYQCTVAGAGVSDLSRINATLNEDEFLSELQQPTITGISPIDKVEKVNIPIMVIHGDIDERVPVVHSRKFVTELEKLNKIHKYVELEDADHFYDTLFHGHKNEFYSNLINWLDNDCGLKN</sequence>
<gene>
    <name evidence="4" type="ORF">WAE96_13085</name>
</gene>
<feature type="domain" description="Peptidase S9 prolyl oligopeptidase catalytic" evidence="3">
    <location>
        <begin position="435"/>
        <end position="632"/>
    </location>
</feature>
<organism evidence="4 5">
    <name type="scientific">Pseudoalteromonas spongiae</name>
    <dbReference type="NCBI Taxonomy" id="298657"/>
    <lineage>
        <taxon>Bacteria</taxon>
        <taxon>Pseudomonadati</taxon>
        <taxon>Pseudomonadota</taxon>
        <taxon>Gammaproteobacteria</taxon>
        <taxon>Alteromonadales</taxon>
        <taxon>Pseudoalteromonadaceae</taxon>
        <taxon>Pseudoalteromonas</taxon>
    </lineage>
</organism>
<name>A0ABU8EUJ1_9GAMM</name>
<feature type="chain" id="PRO_5047338722" evidence="2">
    <location>
        <begin position="24"/>
        <end position="637"/>
    </location>
</feature>
<dbReference type="PANTHER" id="PTHR42776">
    <property type="entry name" value="SERINE PEPTIDASE S9 FAMILY MEMBER"/>
    <property type="match status" value="1"/>
</dbReference>
<evidence type="ECO:0000313" key="5">
    <source>
        <dbReference type="Proteomes" id="UP001382455"/>
    </source>
</evidence>
<keyword evidence="5" id="KW-1185">Reference proteome</keyword>
<dbReference type="Proteomes" id="UP001382455">
    <property type="component" value="Unassembled WGS sequence"/>
</dbReference>
<dbReference type="RefSeq" id="WP_336435723.1">
    <property type="nucleotide sequence ID" value="NZ_JBAWKS010000001.1"/>
</dbReference>
<accession>A0ABU8EUJ1</accession>
<comment type="caution">
    <text evidence="4">The sequence shown here is derived from an EMBL/GenBank/DDBJ whole genome shotgun (WGS) entry which is preliminary data.</text>
</comment>
<evidence type="ECO:0000313" key="4">
    <source>
        <dbReference type="EMBL" id="MEI4550597.1"/>
    </source>
</evidence>
<feature type="signal peptide" evidence="2">
    <location>
        <begin position="1"/>
        <end position="23"/>
    </location>
</feature>
<dbReference type="SUPFAM" id="SSF53474">
    <property type="entry name" value="alpha/beta-Hydrolases"/>
    <property type="match status" value="1"/>
</dbReference>
<dbReference type="InterPro" id="IPR001375">
    <property type="entry name" value="Peptidase_S9_cat"/>
</dbReference>
<dbReference type="Pfam" id="PF00326">
    <property type="entry name" value="Peptidase_S9"/>
    <property type="match status" value="1"/>
</dbReference>
<evidence type="ECO:0000256" key="2">
    <source>
        <dbReference type="SAM" id="SignalP"/>
    </source>
</evidence>